<dbReference type="CDD" id="cd03673">
    <property type="entry name" value="NUDIX_Ap6A_hydrolase"/>
    <property type="match status" value="1"/>
</dbReference>
<dbReference type="InterPro" id="IPR013078">
    <property type="entry name" value="His_Pase_superF_clade-1"/>
</dbReference>
<dbReference type="InterPro" id="IPR000086">
    <property type="entry name" value="NUDIX_hydrolase_dom"/>
</dbReference>
<feature type="domain" description="Nudix hydrolase" evidence="2">
    <location>
        <begin position="3"/>
        <end position="129"/>
    </location>
</feature>
<dbReference type="SMART" id="SM00855">
    <property type="entry name" value="PGAM"/>
    <property type="match status" value="1"/>
</dbReference>
<evidence type="ECO:0000256" key="1">
    <source>
        <dbReference type="ARBA" id="ARBA00022801"/>
    </source>
</evidence>
<dbReference type="InterPro" id="IPR029033">
    <property type="entry name" value="His_PPase_superfam"/>
</dbReference>
<dbReference type="Proteomes" id="UP000186040">
    <property type="component" value="Unassembled WGS sequence"/>
</dbReference>
<dbReference type="GO" id="GO:0006754">
    <property type="term" value="P:ATP biosynthetic process"/>
    <property type="evidence" value="ECO:0007669"/>
    <property type="project" value="TreeGrafter"/>
</dbReference>
<dbReference type="RefSeq" id="WP_075976665.1">
    <property type="nucleotide sequence ID" value="NZ_MKQR01000021.1"/>
</dbReference>
<dbReference type="InterPro" id="IPR015797">
    <property type="entry name" value="NUDIX_hydrolase-like_dom_sf"/>
</dbReference>
<reference evidence="3 4" key="1">
    <citation type="submission" date="2016-10" db="EMBL/GenBank/DDBJ databases">
        <title>The Draft Genome Sequence of Actinokineospora bangkokensis 44EHWT reveals the biosynthetic pathway of antifungal compounds Thailandins with unusual extender unit butylmalonyl-CoA.</title>
        <authorList>
            <person name="Greule A."/>
            <person name="Intra B."/>
            <person name="Flemming S."/>
            <person name="Rommel M.G."/>
            <person name="Panbangred W."/>
            <person name="Bechthold A."/>
        </authorList>
    </citation>
    <scope>NUCLEOTIDE SEQUENCE [LARGE SCALE GENOMIC DNA]</scope>
    <source>
        <strain evidence="3 4">44EHW</strain>
    </source>
</reference>
<dbReference type="SUPFAM" id="SSF55811">
    <property type="entry name" value="Nudix"/>
    <property type="match status" value="1"/>
</dbReference>
<proteinExistence type="predicted"/>
<dbReference type="Pfam" id="PF00293">
    <property type="entry name" value="NUDIX"/>
    <property type="match status" value="1"/>
</dbReference>
<evidence type="ECO:0000313" key="3">
    <source>
        <dbReference type="EMBL" id="OLR91595.1"/>
    </source>
</evidence>
<dbReference type="Pfam" id="PF00300">
    <property type="entry name" value="His_Phos_1"/>
    <property type="match status" value="1"/>
</dbReference>
<dbReference type="STRING" id="1193682.BJP25_25900"/>
<dbReference type="OrthoDB" id="4287477at2"/>
<keyword evidence="1 3" id="KW-0378">Hydrolase</keyword>
<protein>
    <submittedName>
        <fullName evidence="3">NUDIX hydrolase</fullName>
    </submittedName>
</protein>
<evidence type="ECO:0000259" key="2">
    <source>
        <dbReference type="PROSITE" id="PS51462"/>
    </source>
</evidence>
<evidence type="ECO:0000313" key="4">
    <source>
        <dbReference type="Proteomes" id="UP000186040"/>
    </source>
</evidence>
<gene>
    <name evidence="3" type="ORF">BJP25_25900</name>
</gene>
<dbReference type="PROSITE" id="PS51462">
    <property type="entry name" value="NUDIX"/>
    <property type="match status" value="1"/>
</dbReference>
<dbReference type="PANTHER" id="PTHR21340:SF0">
    <property type="entry name" value="BIS(5'-NUCLEOSYL)-TETRAPHOSPHATASE [ASYMMETRICAL]"/>
    <property type="match status" value="1"/>
</dbReference>
<dbReference type="AlphaFoldDB" id="A0A1Q9LHU9"/>
<accession>A0A1Q9LHU9</accession>
<dbReference type="InterPro" id="IPR020084">
    <property type="entry name" value="NUDIX_hydrolase_CS"/>
</dbReference>
<dbReference type="SUPFAM" id="SSF53254">
    <property type="entry name" value="Phosphoglycerate mutase-like"/>
    <property type="match status" value="1"/>
</dbReference>
<dbReference type="PANTHER" id="PTHR21340">
    <property type="entry name" value="DIADENOSINE 5,5-P1,P4-TETRAPHOSPHATE PYROPHOSPHOHYDROLASE MUTT"/>
    <property type="match status" value="1"/>
</dbReference>
<dbReference type="Gene3D" id="3.90.79.10">
    <property type="entry name" value="Nucleoside Triphosphate Pyrophosphohydrolase"/>
    <property type="match status" value="1"/>
</dbReference>
<keyword evidence="4" id="KW-1185">Reference proteome</keyword>
<dbReference type="InterPro" id="IPR051325">
    <property type="entry name" value="Nudix_hydrolase_domain"/>
</dbReference>
<dbReference type="GO" id="GO:0004081">
    <property type="term" value="F:bis(5'-nucleosyl)-tetraphosphatase (asymmetrical) activity"/>
    <property type="evidence" value="ECO:0007669"/>
    <property type="project" value="TreeGrafter"/>
</dbReference>
<comment type="caution">
    <text evidence="3">The sequence shown here is derived from an EMBL/GenBank/DDBJ whole genome shotgun (WGS) entry which is preliminary data.</text>
</comment>
<dbReference type="GO" id="GO:0006167">
    <property type="term" value="P:AMP biosynthetic process"/>
    <property type="evidence" value="ECO:0007669"/>
    <property type="project" value="TreeGrafter"/>
</dbReference>
<dbReference type="Gene3D" id="3.40.50.1240">
    <property type="entry name" value="Phosphoglycerate mutase-like"/>
    <property type="match status" value="1"/>
</dbReference>
<dbReference type="EMBL" id="MKQR01000021">
    <property type="protein sequence ID" value="OLR91595.1"/>
    <property type="molecule type" value="Genomic_DNA"/>
</dbReference>
<name>A0A1Q9LHU9_9PSEU</name>
<dbReference type="PROSITE" id="PS00893">
    <property type="entry name" value="NUDIX_BOX"/>
    <property type="match status" value="1"/>
</dbReference>
<sequence length="287" mass="30373">MAAHIRAAGAVLWRRARGGPEVAVVHRPRYDDWSLPKGKLDKGETTIAAAAREVAEETGSGCALAGHLGRVEYAVAGVDKVVDYFSARATTGSFEVNDEVDELRWLPPAAAAGLLTYPHDRGVLDRFTALGQDVVTLLLVRHAHAGKKELWDGPDAQRPLSETGKRQTRALTRLLPLFHPSAVHAVPKVRCEATVAPLAGLLGLPVAAEPALAEGAPLRRAVARVRELARAGSAPVVCGQGGVIPDLLAELADGTGVAVDRRCRKGSVWVLSFTRSARLVGAHYAAP</sequence>
<organism evidence="3 4">
    <name type="scientific">Actinokineospora bangkokensis</name>
    <dbReference type="NCBI Taxonomy" id="1193682"/>
    <lineage>
        <taxon>Bacteria</taxon>
        <taxon>Bacillati</taxon>
        <taxon>Actinomycetota</taxon>
        <taxon>Actinomycetes</taxon>
        <taxon>Pseudonocardiales</taxon>
        <taxon>Pseudonocardiaceae</taxon>
        <taxon>Actinokineospora</taxon>
    </lineage>
</organism>